<feature type="compositionally biased region" description="Polar residues" evidence="1">
    <location>
        <begin position="1"/>
        <end position="16"/>
    </location>
</feature>
<feature type="region of interest" description="Disordered" evidence="1">
    <location>
        <begin position="1"/>
        <end position="79"/>
    </location>
</feature>
<evidence type="ECO:0000256" key="1">
    <source>
        <dbReference type="SAM" id="MobiDB-lite"/>
    </source>
</evidence>
<feature type="compositionally biased region" description="Acidic residues" evidence="1">
    <location>
        <begin position="214"/>
        <end position="223"/>
    </location>
</feature>
<comment type="caution">
    <text evidence="2">The sequence shown here is derived from an EMBL/GenBank/DDBJ whole genome shotgun (WGS) entry which is preliminary data.</text>
</comment>
<sequence length="1951" mass="211482">MSNPTREPVGGTSSYGTPPPLKMSAMSGCRRDMELSAPSSPRTPLAAAKNTPFSRRERSVSAARRPRRSPPLGRRNDKRPKISEAREDLCCFCSHVGSCSPRTCSCAKAGRPCRCCDPGDCGRCSNTVEAHNRVIRAENRHRSTGIGARFRLRVGRPLDPQIPLYPVDPRPLPMAVDTGFDEGVDQINPSGDATEIDEHAVVFDAFAALPADDDDVAADDDDVMSNASLGPSADATDVESTSTPPGLSAVGIGAPLASVASLGPSAGRGNSPGNADVSGRVPMASTVSPHVPADDGASGDRPLGLSAERAARPLTSHGWPIDSTVGDAPLAAVPGDNDVPGMGPDVVVVADAAPVCNGTSGDRPLGLSAEGTVLQRASTGSMISSTPGERRRLGAGPDDVNGRSVRPSGMPPRRRCRGTMMSRVSAEGRIRPPASAVGPIGSVDGADAPSPVALDISPAADRHRPTEGAVGTANMGLLGANGTPTLQSTGLYPLFNGRHAGEGGELPQRQLHGGCRRSLRGVDGVAVGNSLDASGGGGPPRELPSAPSAPCLHAQLSKLRHRTGPAVCTDGCAGGTCRIGRSGTIIPAAILAATAPTVSNPYLNAAGGTAAGMAGVVGGAAGVLDVAPSDAPPAAAGAAAVGNIAPADGDVQGALGLFVPRTFMEEELCEADPRLQRISAANRWLLGVFGDTIHLNDGTHLDGGIGVNEDAKWQRLYNCVASCSLPLYDLPNGRCAHRFLTTLTDLWAGVIQRRWNSERPLVFQAVILRRVRGITRFHDVKPIVWNRLDAWDAGRYVALVKGVEEAYLDSRQCTSLACRYDAMVLGGKVRAAVRMVTDRGAGGPYRPNDLDSKSGRPVIDVLWDKHPACVVPSEEDFDAYHDADDLLDTMPVYCFEECIAKAAARLSGSAGPCGVEAEMLKRWLLCHGAHSERLRGVMADWVVWLSNGLPPYAAYRAVNTVWTVALDKCPGVRPLGVGKVWMHLWSDCSHMQTKSAATTACGNTQLCAGLRSGIEANLHASLVREDAGAFDLEVHQKCAKEAGQDARKFRLIDEQLFLDVRGRDNPLVVRRDKRNSAAGAWLSIFPNWLNGTDLLADEWRDNVRLRYNHSPLDMPAACDSCGAKMTVEHALSCKVVESNANPLFSDARETLGKFSYSTKEKKDKYLRTCLELRKDFTPMVYSVDGIAGREAQNAEKRLATHLARQRYGYLACIIPEAKYQLVIVDNEWTYAAPANPGAYAVAALEGGVSAAQREQLVVNHKEQQLSYTEYLGVQKAGKKLILYGIGNNALAPLKKQYINFGDATIHTMIKHLRDKTAIKMTTSQKYDYKTEGYKKAWDPTMSITAYFTGLDRFMISLNDRGISTTVEEKTMAAGARMWESEMFTEDQMVAWENKPAANQTWANLQTYFTEKWLERRQYSAATAKQSRFKEVALAAQEIASAEEEAPNTLVSGYSSPSTSYQKFLEGPSKSFFKSLFLGTKLGNALQAMSTNKAVPEGLKNQECEKGNRKKRPPIPYVPVVDEVQEAVSKGKDFSYKIKLPDKTEFSVPIWDTGTQEAFLIHVQQAKSACKRKGLFQDYEDAIQAETKSLEQIRSLRKAFASAKGPKSKKDAEDPNQSPPDNLKTGIQDALREKKAALEAKATAAEGFFSLYANLLSEDARFRWDKIVASQVGAAPWTDLQGNEHEKEREKSMESFQDCITFHLLDMFPGDAAEQQRFYISNVLKKPQRVPVRYFFQRVEQLNSYLSHLPCTYESPRATAATKPVQSFDEAELANLLLRMCPKSWQDQYDLTQDSLPQSVRKLLGVLENVEKVVANSDAKERSKEKGTEKATGKREKGKRKNTGSSEYRIPKKVRFEKSCALCQKHGGAHTTHNTGECHKYEKDGTPKKSFNGKAAVGKKHNGKGKKDHANSFAQFMERFSKLEKAVKKTHKSSRKKKRRQEDSDSSDSDSE</sequence>
<feature type="region of interest" description="Disordered" evidence="1">
    <location>
        <begin position="1923"/>
        <end position="1951"/>
    </location>
</feature>
<name>A0ABD3RGK3_9STRA</name>
<dbReference type="EMBL" id="JALLPB020000218">
    <property type="protein sequence ID" value="KAL3812074.1"/>
    <property type="molecule type" value="Genomic_DNA"/>
</dbReference>
<organism evidence="2 3">
    <name type="scientific">Cyclostephanos tholiformis</name>
    <dbReference type="NCBI Taxonomy" id="382380"/>
    <lineage>
        <taxon>Eukaryota</taxon>
        <taxon>Sar</taxon>
        <taxon>Stramenopiles</taxon>
        <taxon>Ochrophyta</taxon>
        <taxon>Bacillariophyta</taxon>
        <taxon>Coscinodiscophyceae</taxon>
        <taxon>Thalassiosirophycidae</taxon>
        <taxon>Stephanodiscales</taxon>
        <taxon>Stephanodiscaceae</taxon>
        <taxon>Cyclostephanos</taxon>
    </lineage>
</organism>
<feature type="compositionally biased region" description="Polar residues" evidence="1">
    <location>
        <begin position="376"/>
        <end position="387"/>
    </location>
</feature>
<dbReference type="Proteomes" id="UP001530377">
    <property type="component" value="Unassembled WGS sequence"/>
</dbReference>
<feature type="region of interest" description="Disordered" evidence="1">
    <location>
        <begin position="1600"/>
        <end position="1624"/>
    </location>
</feature>
<feature type="region of interest" description="Disordered" evidence="1">
    <location>
        <begin position="214"/>
        <end position="249"/>
    </location>
</feature>
<gene>
    <name evidence="2" type="ORF">ACHAXA_002878</name>
</gene>
<evidence type="ECO:0000313" key="3">
    <source>
        <dbReference type="Proteomes" id="UP001530377"/>
    </source>
</evidence>
<keyword evidence="3" id="KW-1185">Reference proteome</keyword>
<feature type="region of interest" description="Disordered" evidence="1">
    <location>
        <begin position="1866"/>
        <end position="1910"/>
    </location>
</feature>
<feature type="region of interest" description="Disordered" evidence="1">
    <location>
        <begin position="431"/>
        <end position="466"/>
    </location>
</feature>
<feature type="compositionally biased region" description="Basic and acidic residues" evidence="1">
    <location>
        <begin position="1875"/>
        <end position="1886"/>
    </location>
</feature>
<feature type="compositionally biased region" description="Basic residues" evidence="1">
    <location>
        <begin position="1927"/>
        <end position="1938"/>
    </location>
</feature>
<feature type="region of interest" description="Disordered" evidence="1">
    <location>
        <begin position="263"/>
        <end position="304"/>
    </location>
</feature>
<feature type="region of interest" description="Disordered" evidence="1">
    <location>
        <begin position="1815"/>
        <end position="1849"/>
    </location>
</feature>
<accession>A0ABD3RGK3</accession>
<feature type="compositionally biased region" description="Basic and acidic residues" evidence="1">
    <location>
        <begin position="1817"/>
        <end position="1834"/>
    </location>
</feature>
<reference evidence="2 3" key="1">
    <citation type="submission" date="2024-10" db="EMBL/GenBank/DDBJ databases">
        <title>Updated reference genomes for cyclostephanoid diatoms.</title>
        <authorList>
            <person name="Roberts W.R."/>
            <person name="Alverson A.J."/>
        </authorList>
    </citation>
    <scope>NUCLEOTIDE SEQUENCE [LARGE SCALE GENOMIC DNA]</scope>
    <source>
        <strain evidence="2 3">AJA228-03</strain>
    </source>
</reference>
<feature type="compositionally biased region" description="Basic residues" evidence="1">
    <location>
        <begin position="1896"/>
        <end position="1906"/>
    </location>
</feature>
<protein>
    <submittedName>
        <fullName evidence="2">Uncharacterized protein</fullName>
    </submittedName>
</protein>
<feature type="region of interest" description="Disordered" evidence="1">
    <location>
        <begin position="376"/>
        <end position="418"/>
    </location>
</feature>
<proteinExistence type="predicted"/>
<evidence type="ECO:0000313" key="2">
    <source>
        <dbReference type="EMBL" id="KAL3812074.1"/>
    </source>
</evidence>